<dbReference type="AlphaFoldDB" id="A0A7S4KKX2"/>
<accession>A0A7S4KKX2</accession>
<proteinExistence type="predicted"/>
<sequence length="290" mass="34094">MNVAIACDHPQHAISILGFVHGTTVDNFRYNGLSTVEKFLIAQNLLVWLIAKGYHEAKSVYWWMREGDLLDYDAYLRDANEIDISLREFLSHEKDGKEKIATELAQRIEKSVVQRAEERLDAKTKQNLLRVTELHMDSRMLPNGTFSQDWLQEEFKSLHLPYISRLTDYILQRKTDPSISEDAFANLHTKMTYDAMLLLQPDMHRSKQHVVLPYLRKSTSSRYNPCVRVINTDREVNDRDGKNRREFYFSKDGSTKFVRETFEVLNNMNVRQIYYGRNPIHTIESAEQWN</sequence>
<gene>
    <name evidence="1" type="ORF">NAES01612_LOCUS8091</name>
</gene>
<organism evidence="1">
    <name type="scientific">Paramoeba aestuarina</name>
    <dbReference type="NCBI Taxonomy" id="180227"/>
    <lineage>
        <taxon>Eukaryota</taxon>
        <taxon>Amoebozoa</taxon>
        <taxon>Discosea</taxon>
        <taxon>Flabellinia</taxon>
        <taxon>Dactylopodida</taxon>
        <taxon>Paramoebidae</taxon>
        <taxon>Paramoeba</taxon>
    </lineage>
</organism>
<name>A0A7S4KKX2_9EUKA</name>
<dbReference type="EMBL" id="HBKR01012168">
    <property type="protein sequence ID" value="CAE2298294.1"/>
    <property type="molecule type" value="Transcribed_RNA"/>
</dbReference>
<reference evidence="1" key="1">
    <citation type="submission" date="2021-01" db="EMBL/GenBank/DDBJ databases">
        <authorList>
            <person name="Corre E."/>
            <person name="Pelletier E."/>
            <person name="Niang G."/>
            <person name="Scheremetjew M."/>
            <person name="Finn R."/>
            <person name="Kale V."/>
            <person name="Holt S."/>
            <person name="Cochrane G."/>
            <person name="Meng A."/>
            <person name="Brown T."/>
            <person name="Cohen L."/>
        </authorList>
    </citation>
    <scope>NUCLEOTIDE SEQUENCE</scope>
    <source>
        <strain evidence="1">SoJaBio B1-5/56/2</strain>
    </source>
</reference>
<evidence type="ECO:0000313" key="1">
    <source>
        <dbReference type="EMBL" id="CAE2298294.1"/>
    </source>
</evidence>
<protein>
    <submittedName>
        <fullName evidence="1">Uncharacterized protein</fullName>
    </submittedName>
</protein>